<proteinExistence type="predicted"/>
<feature type="signal peptide" evidence="2">
    <location>
        <begin position="1"/>
        <end position="18"/>
    </location>
</feature>
<feature type="coiled-coil region" evidence="1">
    <location>
        <begin position="29"/>
        <end position="56"/>
    </location>
</feature>
<dbReference type="NCBIfam" id="NF008575">
    <property type="entry name" value="PRK11530.1"/>
    <property type="match status" value="1"/>
</dbReference>
<gene>
    <name evidence="4" type="ORF">ED28_17415</name>
</gene>
<comment type="caution">
    <text evidence="4">The sequence shown here is derived from an EMBL/GenBank/DDBJ whole genome shotgun (WGS) entry which is preliminary data.</text>
</comment>
<feature type="chain" id="PRO_5019324039" description="DUF3251 domain-containing protein" evidence="2">
    <location>
        <begin position="19"/>
        <end position="186"/>
    </location>
</feature>
<dbReference type="InterPro" id="IPR021658">
    <property type="entry name" value="DUF3251"/>
</dbReference>
<dbReference type="InterPro" id="IPR037125">
    <property type="entry name" value="YajI-like_sf"/>
</dbReference>
<feature type="domain" description="DUF3251" evidence="3">
    <location>
        <begin position="25"/>
        <end position="179"/>
    </location>
</feature>
<dbReference type="Proteomes" id="UP000288794">
    <property type="component" value="Unassembled WGS sequence"/>
</dbReference>
<dbReference type="PROSITE" id="PS51257">
    <property type="entry name" value="PROKAR_LIPOPROTEIN"/>
    <property type="match status" value="1"/>
</dbReference>
<evidence type="ECO:0000256" key="2">
    <source>
        <dbReference type="SAM" id="SignalP"/>
    </source>
</evidence>
<organism evidence="4 5">
    <name type="scientific">[Pantoea] beijingensis</name>
    <dbReference type="NCBI Taxonomy" id="1324864"/>
    <lineage>
        <taxon>Bacteria</taxon>
        <taxon>Pseudomonadati</taxon>
        <taxon>Pseudomonadota</taxon>
        <taxon>Gammaproteobacteria</taxon>
        <taxon>Enterobacterales</taxon>
        <taxon>Erwiniaceae</taxon>
        <taxon>Erwinia</taxon>
    </lineage>
</organism>
<dbReference type="Gene3D" id="2.60.40.1620">
    <property type="entry name" value="Lipoprotein YajI-like"/>
    <property type="match status" value="1"/>
</dbReference>
<dbReference type="Pfam" id="PF11622">
    <property type="entry name" value="DUF3251"/>
    <property type="match status" value="1"/>
</dbReference>
<evidence type="ECO:0000313" key="4">
    <source>
        <dbReference type="EMBL" id="RWR00640.1"/>
    </source>
</evidence>
<keyword evidence="1" id="KW-0175">Coiled coil</keyword>
<keyword evidence="2" id="KW-0732">Signal</keyword>
<evidence type="ECO:0000256" key="1">
    <source>
        <dbReference type="SAM" id="Coils"/>
    </source>
</evidence>
<accession>A0A443I9H1</accession>
<evidence type="ECO:0000313" key="5">
    <source>
        <dbReference type="Proteomes" id="UP000288794"/>
    </source>
</evidence>
<name>A0A443I9H1_9GAMM</name>
<dbReference type="AlphaFoldDB" id="A0A443I9H1"/>
<sequence>MVKYRLPLSMLAAIILLAGCASPPQQTKVNELHNEVSKLNQQMRKLVTQASALEQQGQLNANSARGAWLLPRANTGVVLQSDIGDLRLSLNYVEAEANGTRAILHIRANGERMLPAFTAKVEWGELDPTTGKPLTVDSQSQTIEVPSSLLAKTEATVPLRLSGIAPDQLGFVRVHDLMAVAKPSAQ</sequence>
<protein>
    <recommendedName>
        <fullName evidence="3">DUF3251 domain-containing protein</fullName>
    </recommendedName>
</protein>
<dbReference type="EMBL" id="JMEE01000046">
    <property type="protein sequence ID" value="RWR00640.1"/>
    <property type="molecule type" value="Genomic_DNA"/>
</dbReference>
<evidence type="ECO:0000259" key="3">
    <source>
        <dbReference type="Pfam" id="PF11622"/>
    </source>
</evidence>
<reference evidence="4 5" key="1">
    <citation type="submission" date="2014-04" db="EMBL/GenBank/DDBJ databases">
        <title>Draft genome sequence of Pantoea beijingensis strain LMG 27579, an emerging pathogen to Pleurotus eryngii with potential industrial application.</title>
        <authorList>
            <person name="Xu F."/>
            <person name="Liu Y."/>
            <person name="Wang S."/>
            <person name="Yin Y."/>
            <person name="Ma Y."/>
            <person name="Zhao S."/>
            <person name="Rong C."/>
        </authorList>
    </citation>
    <scope>NUCLEOTIDE SEQUENCE [LARGE SCALE GENOMIC DNA]</scope>
    <source>
        <strain evidence="4 5">LMG 27579</strain>
    </source>
</reference>
<keyword evidence="5" id="KW-1185">Reference proteome</keyword>
<dbReference type="RefSeq" id="WP_128179287.1">
    <property type="nucleotide sequence ID" value="NZ_CP071409.1"/>
</dbReference>